<accession>A0A3P7UBH4</accession>
<proteinExistence type="predicted"/>
<reference evidence="3" key="2">
    <citation type="submission" date="2019-09" db="UniProtKB">
        <authorList>
            <consortium name="WormBaseParasite"/>
        </authorList>
    </citation>
    <scope>IDENTIFICATION</scope>
</reference>
<keyword evidence="2" id="KW-1185">Reference proteome</keyword>
<protein>
    <submittedName>
        <fullName evidence="3">FERM domain-containing protein</fullName>
    </submittedName>
</protein>
<evidence type="ECO:0000313" key="1">
    <source>
        <dbReference type="EMBL" id="VDO19627.1"/>
    </source>
</evidence>
<evidence type="ECO:0000313" key="2">
    <source>
        <dbReference type="Proteomes" id="UP000050761"/>
    </source>
</evidence>
<dbReference type="WBParaSite" id="HPBE_0000124401-mRNA-1">
    <property type="protein sequence ID" value="HPBE_0000124401-mRNA-1"/>
    <property type="gene ID" value="HPBE_0000124401"/>
</dbReference>
<sequence length="185" mass="19957">MAEEADPTDVVPPPSAEPENAELKTTVFKLFLKTGHLNIRYKDKYDLYESLKNKAAIIGIALEGIYYRDKDHNVIPLSNADAVMAACQLGAELFAPIEYIGAPRRPLGHAAALLLLRAAAQGAVGHHRVVTITAARLIAVMEDASTTRLTTTTTVADTTGRQPLRLAVDSSVMGTKDILDTDTMD</sequence>
<reference evidence="1 2" key="1">
    <citation type="submission" date="2018-11" db="EMBL/GenBank/DDBJ databases">
        <authorList>
            <consortium name="Pathogen Informatics"/>
        </authorList>
    </citation>
    <scope>NUCLEOTIDE SEQUENCE [LARGE SCALE GENOMIC DNA]</scope>
</reference>
<name>A0A183F502_HELPZ</name>
<accession>A0A183F502</accession>
<gene>
    <name evidence="1" type="ORF">HPBE_LOCUS1245</name>
</gene>
<dbReference type="OrthoDB" id="5868217at2759"/>
<organism evidence="2 3">
    <name type="scientific">Heligmosomoides polygyrus</name>
    <name type="common">Parasitic roundworm</name>
    <dbReference type="NCBI Taxonomy" id="6339"/>
    <lineage>
        <taxon>Eukaryota</taxon>
        <taxon>Metazoa</taxon>
        <taxon>Ecdysozoa</taxon>
        <taxon>Nematoda</taxon>
        <taxon>Chromadorea</taxon>
        <taxon>Rhabditida</taxon>
        <taxon>Rhabditina</taxon>
        <taxon>Rhabditomorpha</taxon>
        <taxon>Strongyloidea</taxon>
        <taxon>Heligmosomidae</taxon>
        <taxon>Heligmosomoides</taxon>
    </lineage>
</organism>
<evidence type="ECO:0000313" key="3">
    <source>
        <dbReference type="WBParaSite" id="HPBE_0000124401-mRNA-1"/>
    </source>
</evidence>
<dbReference type="Pfam" id="PF17618">
    <property type="entry name" value="SL4P"/>
    <property type="match status" value="1"/>
</dbReference>
<dbReference type="InterPro" id="IPR035127">
    <property type="entry name" value="SL4P"/>
</dbReference>
<dbReference type="EMBL" id="UZAH01001276">
    <property type="protein sequence ID" value="VDO19627.1"/>
    <property type="molecule type" value="Genomic_DNA"/>
</dbReference>
<dbReference type="Proteomes" id="UP000050761">
    <property type="component" value="Unassembled WGS sequence"/>
</dbReference>
<dbReference type="AlphaFoldDB" id="A0A183F502"/>